<feature type="transmembrane region" description="Helical" evidence="2">
    <location>
        <begin position="16"/>
        <end position="34"/>
    </location>
</feature>
<comment type="caution">
    <text evidence="3">The sequence shown here is derived from an EMBL/GenBank/DDBJ whole genome shotgun (WGS) entry which is preliminary data.</text>
</comment>
<organism evidence="3">
    <name type="scientific">marine sediment metagenome</name>
    <dbReference type="NCBI Taxonomy" id="412755"/>
    <lineage>
        <taxon>unclassified sequences</taxon>
        <taxon>metagenomes</taxon>
        <taxon>ecological metagenomes</taxon>
    </lineage>
</organism>
<keyword evidence="2" id="KW-0472">Membrane</keyword>
<name>X1A3X4_9ZZZZ</name>
<reference evidence="3" key="1">
    <citation type="journal article" date="2014" name="Front. Microbiol.">
        <title>High frequency of phylogenetically diverse reductive dehalogenase-homologous genes in deep subseafloor sedimentary metagenomes.</title>
        <authorList>
            <person name="Kawai M."/>
            <person name="Futagami T."/>
            <person name="Toyoda A."/>
            <person name="Takaki Y."/>
            <person name="Nishi S."/>
            <person name="Hori S."/>
            <person name="Arai W."/>
            <person name="Tsubouchi T."/>
            <person name="Morono Y."/>
            <person name="Uchiyama I."/>
            <person name="Ito T."/>
            <person name="Fujiyama A."/>
            <person name="Inagaki F."/>
            <person name="Takami H."/>
        </authorList>
    </citation>
    <scope>NUCLEOTIDE SEQUENCE</scope>
    <source>
        <strain evidence="3">Expedition CK06-06</strain>
    </source>
</reference>
<dbReference type="EMBL" id="BART01006510">
    <property type="protein sequence ID" value="GAG64877.1"/>
    <property type="molecule type" value="Genomic_DNA"/>
</dbReference>
<keyword evidence="2" id="KW-0812">Transmembrane</keyword>
<feature type="region of interest" description="Disordered" evidence="1">
    <location>
        <begin position="297"/>
        <end position="331"/>
    </location>
</feature>
<proteinExistence type="predicted"/>
<protein>
    <recommendedName>
        <fullName evidence="4">Fibronectin type-III domain-containing protein</fullName>
    </recommendedName>
</protein>
<gene>
    <name evidence="3" type="ORF">S01H4_14854</name>
</gene>
<feature type="compositionally biased region" description="Gly residues" evidence="1">
    <location>
        <begin position="303"/>
        <end position="315"/>
    </location>
</feature>
<sequence length="346" mass="37152">MIITKNTSLKYNGYHWLKVVLIIGLILLFIVGPLDIVNKASVSDSNCGGSSTLSITWDAMLEFNEPGLCYGYVTFGEAPDANDGPPVDIHDVMLPPAPMPPYIRSWFNDGLPAPHNKLWSDYRQYPDTYKLWDLGVQWVPDDMVSPTDITISWDIAEIGASEYDDVVLYDVTGGTVVADMLVDTDYTFNASAMIPKAFQIICSLNEPPVFSDENPSNESVNVPITTSQLTVSIRNPEGDSFDWSIETIPDIGSSNGVGESNGTKICSVGGLDYDTTYAWYVNATDSGSGTAREDVYTFTTTGDPGGGGTPGGGGSPPTNQNPIANASAGEPYTGYIGEEITFNGSL</sequence>
<feature type="non-terminal residue" evidence="3">
    <location>
        <position position="346"/>
    </location>
</feature>
<evidence type="ECO:0000256" key="2">
    <source>
        <dbReference type="SAM" id="Phobius"/>
    </source>
</evidence>
<accession>X1A3X4</accession>
<evidence type="ECO:0000313" key="3">
    <source>
        <dbReference type="EMBL" id="GAG64877.1"/>
    </source>
</evidence>
<dbReference type="AlphaFoldDB" id="X1A3X4"/>
<evidence type="ECO:0008006" key="4">
    <source>
        <dbReference type="Google" id="ProtNLM"/>
    </source>
</evidence>
<evidence type="ECO:0000256" key="1">
    <source>
        <dbReference type="SAM" id="MobiDB-lite"/>
    </source>
</evidence>
<keyword evidence="2" id="KW-1133">Transmembrane helix</keyword>